<evidence type="ECO:0000256" key="2">
    <source>
        <dbReference type="RuleBase" id="RU003876"/>
    </source>
</evidence>
<evidence type="ECO:0000256" key="3">
    <source>
        <dbReference type="SAM" id="MobiDB-lite"/>
    </source>
</evidence>
<feature type="compositionally biased region" description="Polar residues" evidence="3">
    <location>
        <begin position="1"/>
        <end position="11"/>
    </location>
</feature>
<feature type="region of interest" description="Disordered" evidence="3">
    <location>
        <begin position="1"/>
        <end position="33"/>
    </location>
</feature>
<dbReference type="GO" id="GO:0006334">
    <property type="term" value="P:nucleosome assembly"/>
    <property type="evidence" value="ECO:0007669"/>
    <property type="project" value="InterPro"/>
</dbReference>
<sequence length="374" mass="43356">MLQSENITMSGSDDDSEWSSVTESSSTSTPTPKIRAAFMEANERRIFLNNMVSCLPKSVQERITVLKNMQIDQCAINSEFYKEVSQLEKKFIDRLQTLYKRRADIISGKVDPPTEIPKWKETCYDPKAMGDFNFEAVMDKYQNLTDDVLGVPQFWLTIFKNVDILSEMIYPYDENALNSLIDLRLQYNLPESFTLEFQFSPNEYFTNEVLTKQYFTKFSLDEDDPFQFDGPIIFKSVGCNINWKTDKNLTIKTVKKKFGREDDDNINTEEVPCKSFFQFFYPPANQEDYLSDDETKEILANDFSIGHMLRARIIPKAILYYTGDLTDCYQESESEKRSESETTSEEIKRQEAYLPQKTAKATRSEIGGGDTKFN</sequence>
<dbReference type="Pfam" id="PF00956">
    <property type="entry name" value="NAP"/>
    <property type="match status" value="1"/>
</dbReference>
<feature type="region of interest" description="Disordered" evidence="3">
    <location>
        <begin position="331"/>
        <end position="374"/>
    </location>
</feature>
<evidence type="ECO:0000256" key="1">
    <source>
        <dbReference type="ARBA" id="ARBA00009947"/>
    </source>
</evidence>
<dbReference type="EMBL" id="KM821176">
    <property type="protein sequence ID" value="AJC52572.1"/>
    <property type="molecule type" value="mRNA"/>
</dbReference>
<dbReference type="PANTHER" id="PTHR11875">
    <property type="entry name" value="TESTIS-SPECIFIC Y-ENCODED PROTEIN"/>
    <property type="match status" value="1"/>
</dbReference>
<accession>A0A0B4U8Z5</accession>
<protein>
    <submittedName>
        <fullName evidence="4">Nucleosome assembly protein 1 paralog 4</fullName>
    </submittedName>
</protein>
<feature type="compositionally biased region" description="Low complexity" evidence="3">
    <location>
        <begin position="18"/>
        <end position="29"/>
    </location>
</feature>
<organism evidence="4">
    <name type="scientific">Diasemopsis meigenii</name>
    <dbReference type="NCBI Taxonomy" id="139646"/>
    <lineage>
        <taxon>Eukaryota</taxon>
        <taxon>Metazoa</taxon>
        <taxon>Ecdysozoa</taxon>
        <taxon>Arthropoda</taxon>
        <taxon>Hexapoda</taxon>
        <taxon>Insecta</taxon>
        <taxon>Pterygota</taxon>
        <taxon>Neoptera</taxon>
        <taxon>Endopterygota</taxon>
        <taxon>Diptera</taxon>
        <taxon>Brachycera</taxon>
        <taxon>Muscomorpha</taxon>
        <taxon>Diopsoidea</taxon>
        <taxon>Diopsidae</taxon>
        <taxon>Diasemopsis</taxon>
    </lineage>
</organism>
<feature type="non-terminal residue" evidence="4">
    <location>
        <position position="374"/>
    </location>
</feature>
<dbReference type="GO" id="GO:0005634">
    <property type="term" value="C:nucleus"/>
    <property type="evidence" value="ECO:0007669"/>
    <property type="project" value="InterPro"/>
</dbReference>
<proteinExistence type="evidence at transcript level"/>
<dbReference type="Gene3D" id="3.30.1120.90">
    <property type="entry name" value="Nucleosome assembly protein"/>
    <property type="match status" value="1"/>
</dbReference>
<dbReference type="SUPFAM" id="SSF143113">
    <property type="entry name" value="NAP-like"/>
    <property type="match status" value="1"/>
</dbReference>
<evidence type="ECO:0000313" key="4">
    <source>
        <dbReference type="EMBL" id="AJC52572.1"/>
    </source>
</evidence>
<dbReference type="InterPro" id="IPR002164">
    <property type="entry name" value="NAP_family"/>
</dbReference>
<dbReference type="AlphaFoldDB" id="A0A0B4U8Z5"/>
<dbReference type="InterPro" id="IPR037231">
    <property type="entry name" value="NAP-like_sf"/>
</dbReference>
<feature type="compositionally biased region" description="Basic and acidic residues" evidence="3">
    <location>
        <begin position="333"/>
        <end position="351"/>
    </location>
</feature>
<reference evidence="4" key="1">
    <citation type="journal article" date="2015" name="Insect Mol. Biol.">
        <title>We can't all be supermodels: the value of comparative transcriptomics to the study of non-model insects.</title>
        <authorList>
            <person name="Oppenheim S.J."/>
            <person name="Baker R.H."/>
            <person name="Simon S."/>
            <person name="DeSalle R."/>
        </authorList>
    </citation>
    <scope>NUCLEOTIDE SEQUENCE</scope>
</reference>
<name>A0A0B4U8Z5_9DIOP</name>
<comment type="similarity">
    <text evidence="1 2">Belongs to the nucleosome assembly protein (NAP) family.</text>
</comment>
<dbReference type="Gene3D" id="1.20.5.1500">
    <property type="match status" value="1"/>
</dbReference>